<feature type="domain" description="RRM" evidence="2">
    <location>
        <begin position="6"/>
        <end position="84"/>
    </location>
</feature>
<dbReference type="GO" id="GO:0003723">
    <property type="term" value="F:RNA binding"/>
    <property type="evidence" value="ECO:0007669"/>
    <property type="project" value="UniProtKB-UniRule"/>
</dbReference>
<keyword evidence="1" id="KW-0694">RNA-binding</keyword>
<keyword evidence="4" id="KW-1185">Reference proteome</keyword>
<evidence type="ECO:0000313" key="3">
    <source>
        <dbReference type="EMBL" id="OMJ66722.1"/>
    </source>
</evidence>
<sequence>MQRNPRMIYVGNIEDSTEYNTLYELFIKFGDIKNIDIPRDPISLQTRGFAFVEYEEEEDAKHAIFNMHNSLINDKAIVVEAARPQRPKELLNKPIWSDEDYYQKYYNPEKL</sequence>
<dbReference type="InterPro" id="IPR012677">
    <property type="entry name" value="Nucleotide-bd_a/b_plait_sf"/>
</dbReference>
<protein>
    <recommendedName>
        <fullName evidence="2">RRM domain-containing protein</fullName>
    </recommendedName>
</protein>
<dbReference type="SMART" id="SM00360">
    <property type="entry name" value="RRM"/>
    <property type="match status" value="1"/>
</dbReference>
<dbReference type="InterPro" id="IPR035979">
    <property type="entry name" value="RBD_domain_sf"/>
</dbReference>
<evidence type="ECO:0000259" key="2">
    <source>
        <dbReference type="PROSITE" id="PS50102"/>
    </source>
</evidence>
<dbReference type="OrthoDB" id="193499at2759"/>
<dbReference type="Pfam" id="PF00076">
    <property type="entry name" value="RRM_1"/>
    <property type="match status" value="1"/>
</dbReference>
<reference evidence="3 4" key="1">
    <citation type="submission" date="2016-11" db="EMBL/GenBank/DDBJ databases">
        <title>The macronuclear genome of Stentor coeruleus: a giant cell with tiny introns.</title>
        <authorList>
            <person name="Slabodnick M."/>
            <person name="Ruby J.G."/>
            <person name="Reiff S.B."/>
            <person name="Swart E.C."/>
            <person name="Gosai S."/>
            <person name="Prabakaran S."/>
            <person name="Witkowska E."/>
            <person name="Larue G.E."/>
            <person name="Fisher S."/>
            <person name="Freeman R.M."/>
            <person name="Gunawardena J."/>
            <person name="Chu W."/>
            <person name="Stover N.A."/>
            <person name="Gregory B.D."/>
            <person name="Nowacki M."/>
            <person name="Derisi J."/>
            <person name="Roy S.W."/>
            <person name="Marshall W.F."/>
            <person name="Sood P."/>
        </authorList>
    </citation>
    <scope>NUCLEOTIDE SEQUENCE [LARGE SCALE GENOMIC DNA]</scope>
    <source>
        <strain evidence="3">WM001</strain>
    </source>
</reference>
<dbReference type="AlphaFoldDB" id="A0A1R2AQC4"/>
<dbReference type="InterPro" id="IPR000504">
    <property type="entry name" value="RRM_dom"/>
</dbReference>
<name>A0A1R2AQC4_9CILI</name>
<dbReference type="PANTHER" id="PTHR48037">
    <property type="entry name" value="ATPASE E1"/>
    <property type="match status" value="1"/>
</dbReference>
<organism evidence="3 4">
    <name type="scientific">Stentor coeruleus</name>
    <dbReference type="NCBI Taxonomy" id="5963"/>
    <lineage>
        <taxon>Eukaryota</taxon>
        <taxon>Sar</taxon>
        <taxon>Alveolata</taxon>
        <taxon>Ciliophora</taxon>
        <taxon>Postciliodesmatophora</taxon>
        <taxon>Heterotrichea</taxon>
        <taxon>Heterotrichida</taxon>
        <taxon>Stentoridae</taxon>
        <taxon>Stentor</taxon>
    </lineage>
</organism>
<gene>
    <name evidence="3" type="ORF">SteCoe_36339</name>
</gene>
<proteinExistence type="predicted"/>
<dbReference type="PANTHER" id="PTHR48037:SF1">
    <property type="entry name" value="RRM DOMAIN-CONTAINING PROTEIN"/>
    <property type="match status" value="1"/>
</dbReference>
<dbReference type="Gene3D" id="3.30.70.330">
    <property type="match status" value="1"/>
</dbReference>
<accession>A0A1R2AQC4</accession>
<dbReference type="Proteomes" id="UP000187209">
    <property type="component" value="Unassembled WGS sequence"/>
</dbReference>
<dbReference type="PROSITE" id="PS50102">
    <property type="entry name" value="RRM"/>
    <property type="match status" value="1"/>
</dbReference>
<dbReference type="EMBL" id="MPUH01001649">
    <property type="protein sequence ID" value="OMJ66722.1"/>
    <property type="molecule type" value="Genomic_DNA"/>
</dbReference>
<evidence type="ECO:0000256" key="1">
    <source>
        <dbReference type="PROSITE-ProRule" id="PRU00176"/>
    </source>
</evidence>
<comment type="caution">
    <text evidence="3">The sequence shown here is derived from an EMBL/GenBank/DDBJ whole genome shotgun (WGS) entry which is preliminary data.</text>
</comment>
<evidence type="ECO:0000313" key="4">
    <source>
        <dbReference type="Proteomes" id="UP000187209"/>
    </source>
</evidence>
<dbReference type="SUPFAM" id="SSF54928">
    <property type="entry name" value="RNA-binding domain, RBD"/>
    <property type="match status" value="1"/>
</dbReference>